<protein>
    <submittedName>
        <fullName evidence="2">ADP-ribosylglycohydrolase</fullName>
    </submittedName>
</protein>
<dbReference type="WBParaSite" id="Hba_10591">
    <property type="protein sequence ID" value="Hba_10591"/>
    <property type="gene ID" value="Hba_10591"/>
</dbReference>
<keyword evidence="1" id="KW-1185">Reference proteome</keyword>
<dbReference type="AlphaFoldDB" id="A0A1I7WZI0"/>
<reference evidence="2" key="1">
    <citation type="submission" date="2016-11" db="UniProtKB">
        <authorList>
            <consortium name="WormBaseParasite"/>
        </authorList>
    </citation>
    <scope>IDENTIFICATION</scope>
</reference>
<evidence type="ECO:0000313" key="2">
    <source>
        <dbReference type="WBParaSite" id="Hba_10591"/>
    </source>
</evidence>
<name>A0A1I7WZI0_HETBA</name>
<dbReference type="Proteomes" id="UP000095283">
    <property type="component" value="Unplaced"/>
</dbReference>
<evidence type="ECO:0000313" key="1">
    <source>
        <dbReference type="Proteomes" id="UP000095283"/>
    </source>
</evidence>
<accession>A0A1I7WZI0</accession>
<sequence length="40" mass="4455">MSVSVGFVVGDLLTSQLKLLCPEEKDFCAAKVSRVRENER</sequence>
<proteinExistence type="predicted"/>
<organism evidence="1 2">
    <name type="scientific">Heterorhabditis bacteriophora</name>
    <name type="common">Entomopathogenic nematode worm</name>
    <dbReference type="NCBI Taxonomy" id="37862"/>
    <lineage>
        <taxon>Eukaryota</taxon>
        <taxon>Metazoa</taxon>
        <taxon>Ecdysozoa</taxon>
        <taxon>Nematoda</taxon>
        <taxon>Chromadorea</taxon>
        <taxon>Rhabditida</taxon>
        <taxon>Rhabditina</taxon>
        <taxon>Rhabditomorpha</taxon>
        <taxon>Strongyloidea</taxon>
        <taxon>Heterorhabditidae</taxon>
        <taxon>Heterorhabditis</taxon>
    </lineage>
</organism>